<dbReference type="InterPro" id="IPR024607">
    <property type="entry name" value="Sulfatase_CS"/>
</dbReference>
<dbReference type="Gene3D" id="3.40.720.10">
    <property type="entry name" value="Alkaline Phosphatase, subunit A"/>
    <property type="match status" value="1"/>
</dbReference>
<dbReference type="SUPFAM" id="SSF53649">
    <property type="entry name" value="Alkaline phosphatase-like"/>
    <property type="match status" value="1"/>
</dbReference>
<feature type="signal peptide" evidence="5">
    <location>
        <begin position="1"/>
        <end position="22"/>
    </location>
</feature>
<keyword evidence="2 5" id="KW-0732">Signal</keyword>
<accession>A0A5C4SFC9</accession>
<dbReference type="PROSITE" id="PS00523">
    <property type="entry name" value="SULFATASE_1"/>
    <property type="match status" value="1"/>
</dbReference>
<dbReference type="PROSITE" id="PS00149">
    <property type="entry name" value="SULFATASE_2"/>
    <property type="match status" value="1"/>
</dbReference>
<protein>
    <submittedName>
        <fullName evidence="8">Sulfatase</fullName>
    </submittedName>
</protein>
<evidence type="ECO:0000256" key="4">
    <source>
        <dbReference type="ARBA" id="ARBA00023180"/>
    </source>
</evidence>
<feature type="domain" description="Sulfatase N-terminal" evidence="6">
    <location>
        <begin position="30"/>
        <end position="384"/>
    </location>
</feature>
<feature type="chain" id="PRO_5022894004" evidence="5">
    <location>
        <begin position="23"/>
        <end position="533"/>
    </location>
</feature>
<dbReference type="Pfam" id="PF16347">
    <property type="entry name" value="SGSH_C"/>
    <property type="match status" value="1"/>
</dbReference>
<organism evidence="8 9">
    <name type="scientific">Allotamlana fucoidanivorans</name>
    <dbReference type="NCBI Taxonomy" id="2583814"/>
    <lineage>
        <taxon>Bacteria</taxon>
        <taxon>Pseudomonadati</taxon>
        <taxon>Bacteroidota</taxon>
        <taxon>Flavobacteriia</taxon>
        <taxon>Flavobacteriales</taxon>
        <taxon>Flavobacteriaceae</taxon>
        <taxon>Allotamlana</taxon>
    </lineage>
</organism>
<dbReference type="EMBL" id="VDCS01000015">
    <property type="protein sequence ID" value="TNJ42188.1"/>
    <property type="molecule type" value="Genomic_DNA"/>
</dbReference>
<dbReference type="InterPro" id="IPR017850">
    <property type="entry name" value="Alkaline_phosphatase_core_sf"/>
</dbReference>
<dbReference type="OrthoDB" id="9815108at2"/>
<dbReference type="RefSeq" id="WP_139698564.1">
    <property type="nucleotide sequence ID" value="NZ_CP074074.1"/>
</dbReference>
<proteinExistence type="inferred from homology"/>
<evidence type="ECO:0000259" key="7">
    <source>
        <dbReference type="Pfam" id="PF16347"/>
    </source>
</evidence>
<name>A0A5C4SFC9_9FLAO</name>
<dbReference type="CDD" id="cd16031">
    <property type="entry name" value="G6S_like"/>
    <property type="match status" value="1"/>
</dbReference>
<dbReference type="GO" id="GO:0016787">
    <property type="term" value="F:hydrolase activity"/>
    <property type="evidence" value="ECO:0007669"/>
    <property type="project" value="UniProtKB-KW"/>
</dbReference>
<keyword evidence="9" id="KW-1185">Reference proteome</keyword>
<evidence type="ECO:0000256" key="2">
    <source>
        <dbReference type="ARBA" id="ARBA00022729"/>
    </source>
</evidence>
<reference evidence="8 9" key="1">
    <citation type="submission" date="2019-05" db="EMBL/GenBank/DDBJ databases">
        <title>Tamlana fucoidanivorans sp. nov., isolated from the surface of algae collected from Fujian province in China.</title>
        <authorList>
            <person name="Li J."/>
        </authorList>
    </citation>
    <scope>NUCLEOTIDE SEQUENCE [LARGE SCALE GENOMIC DNA]</scope>
    <source>
        <strain evidence="8 9">CW2-9</strain>
    </source>
</reference>
<dbReference type="InterPro" id="IPR000917">
    <property type="entry name" value="Sulfatase_N"/>
</dbReference>
<dbReference type="AlphaFoldDB" id="A0A5C4SFC9"/>
<keyword evidence="3" id="KW-0378">Hydrolase</keyword>
<evidence type="ECO:0000256" key="5">
    <source>
        <dbReference type="SAM" id="SignalP"/>
    </source>
</evidence>
<evidence type="ECO:0000313" key="8">
    <source>
        <dbReference type="EMBL" id="TNJ42188.1"/>
    </source>
</evidence>
<evidence type="ECO:0000259" key="6">
    <source>
        <dbReference type="Pfam" id="PF00884"/>
    </source>
</evidence>
<comment type="caution">
    <text evidence="8">The sequence shown here is derived from an EMBL/GenBank/DDBJ whole genome shotgun (WGS) entry which is preliminary data.</text>
</comment>
<evidence type="ECO:0000256" key="1">
    <source>
        <dbReference type="ARBA" id="ARBA00008779"/>
    </source>
</evidence>
<evidence type="ECO:0000313" key="9">
    <source>
        <dbReference type="Proteomes" id="UP000308713"/>
    </source>
</evidence>
<gene>
    <name evidence="8" type="ORF">FGF67_14925</name>
</gene>
<dbReference type="PANTHER" id="PTHR43108">
    <property type="entry name" value="N-ACETYLGLUCOSAMINE-6-SULFATASE FAMILY MEMBER"/>
    <property type="match status" value="1"/>
</dbReference>
<dbReference type="Pfam" id="PF00884">
    <property type="entry name" value="Sulfatase"/>
    <property type="match status" value="1"/>
</dbReference>
<sequence length="533" mass="62175">MLKLKLYIILLTIIPCMGCAQKKETFPEKPNIIYIMTDDHATNAIGTYGSRLASLNPTPNLDKLASEGMVFENCFVSNSICTPSRATIITGQYSQTNGVLDFSNGIDGDRQYLPIEMKKRGYETAIIGKWHLHEEPSAFDFYSVLEGQGKYFNPSFREKNKGEWPKNVVQTTGHSTDVITNKAIEWLSNRKDSQKPFMLMYQMKAPHDWFEYAPRYEDYLADSKIPEPESLYHQPNWGSEGTRGKNDSLIDVIGSSVSNRHKFFNYVDKLKIDPNLSGDEATSASYQKYLKKYLRCVKGIDDNIGKFIQYLKDNNLYDNTIIIYSSDQGMMLGEHDMVDKRWMYEESMKMPFIIKYNKLIKAGSRNETIINNTDYAPTIIDLAGGHVPDYMQGKSIKPLLENEQPDNWRTASYYRYWLHLEHHDIPAHFGIRTKNYKLIFFYGRHWNLEKVGQRSRWWLPDDQSIKIGPTPPAWELYDLQNDPYEVINVYNNPEYKDLVISLKEEMKSQRELYHETDANYPHIQKIIDEYWEK</sequence>
<dbReference type="PANTHER" id="PTHR43108:SF6">
    <property type="entry name" value="N-SULPHOGLUCOSAMINE SULPHOHYDROLASE"/>
    <property type="match status" value="1"/>
</dbReference>
<keyword evidence="4" id="KW-0325">Glycoprotein</keyword>
<evidence type="ECO:0000256" key="3">
    <source>
        <dbReference type="ARBA" id="ARBA00022801"/>
    </source>
</evidence>
<feature type="domain" description="N-sulphoglucosamine sulphohydrolase C-terminal" evidence="7">
    <location>
        <begin position="472"/>
        <end position="510"/>
    </location>
</feature>
<dbReference type="Proteomes" id="UP000308713">
    <property type="component" value="Unassembled WGS sequence"/>
</dbReference>
<comment type="similarity">
    <text evidence="1">Belongs to the sulfatase family.</text>
</comment>
<dbReference type="InterPro" id="IPR032506">
    <property type="entry name" value="SGSH_C"/>
</dbReference>